<dbReference type="PROSITE" id="PS51257">
    <property type="entry name" value="PROKAR_LIPOPROTEIN"/>
    <property type="match status" value="1"/>
</dbReference>
<dbReference type="AlphaFoldDB" id="A0A841J0Y5"/>
<sequence length="62" mass="5940">MIEVRAALILVASTGCAALAGALRLAAGASWPDALLAAGAAFGAALGVLVLVVKHDRSPGGS</sequence>
<organism evidence="2 3">
    <name type="scientific">Nocardiopsis algeriensis</name>
    <dbReference type="NCBI Taxonomy" id="1478215"/>
    <lineage>
        <taxon>Bacteria</taxon>
        <taxon>Bacillati</taxon>
        <taxon>Actinomycetota</taxon>
        <taxon>Actinomycetes</taxon>
        <taxon>Streptosporangiales</taxon>
        <taxon>Nocardiopsidaceae</taxon>
        <taxon>Nocardiopsis</taxon>
    </lineage>
</organism>
<reference evidence="2 3" key="1">
    <citation type="submission" date="2020-08" db="EMBL/GenBank/DDBJ databases">
        <title>Genomic Encyclopedia of Type Strains, Phase III (KMG-III): the genomes of soil and plant-associated and newly described type strains.</title>
        <authorList>
            <person name="Whitman W."/>
        </authorList>
    </citation>
    <scope>NUCLEOTIDE SEQUENCE [LARGE SCALE GENOMIC DNA]</scope>
    <source>
        <strain evidence="2 3">CECT 8712</strain>
    </source>
</reference>
<dbReference type="Proteomes" id="UP000536604">
    <property type="component" value="Unassembled WGS sequence"/>
</dbReference>
<gene>
    <name evidence="2" type="ORF">FHS13_004167</name>
</gene>
<comment type="caution">
    <text evidence="2">The sequence shown here is derived from an EMBL/GenBank/DDBJ whole genome shotgun (WGS) entry which is preliminary data.</text>
</comment>
<evidence type="ECO:0000256" key="1">
    <source>
        <dbReference type="SAM" id="Phobius"/>
    </source>
</evidence>
<evidence type="ECO:0000313" key="2">
    <source>
        <dbReference type="EMBL" id="MBB6122178.1"/>
    </source>
</evidence>
<dbReference type="RefSeq" id="WP_184293619.1">
    <property type="nucleotide sequence ID" value="NZ_JACHJO010000017.1"/>
</dbReference>
<keyword evidence="3" id="KW-1185">Reference proteome</keyword>
<dbReference type="EMBL" id="JACHJO010000017">
    <property type="protein sequence ID" value="MBB6122178.1"/>
    <property type="molecule type" value="Genomic_DNA"/>
</dbReference>
<accession>A0A841J0Y5</accession>
<feature type="transmembrane region" description="Helical" evidence="1">
    <location>
        <begin position="34"/>
        <end position="53"/>
    </location>
</feature>
<protein>
    <submittedName>
        <fullName evidence="2">Uncharacterized protein</fullName>
    </submittedName>
</protein>
<keyword evidence="1" id="KW-1133">Transmembrane helix</keyword>
<evidence type="ECO:0000313" key="3">
    <source>
        <dbReference type="Proteomes" id="UP000536604"/>
    </source>
</evidence>
<keyword evidence="1" id="KW-0472">Membrane</keyword>
<proteinExistence type="predicted"/>
<keyword evidence="1" id="KW-0812">Transmembrane</keyword>
<name>A0A841J0Y5_9ACTN</name>